<feature type="compositionally biased region" description="Basic and acidic residues" evidence="1">
    <location>
        <begin position="114"/>
        <end position="123"/>
    </location>
</feature>
<dbReference type="PANTHER" id="PTHR34684">
    <property type="entry name" value="OS08G0192200 PROTEIN"/>
    <property type="match status" value="1"/>
</dbReference>
<dbReference type="PANTHER" id="PTHR34684:SF1">
    <property type="entry name" value="OS08G0192200 PROTEIN"/>
    <property type="match status" value="1"/>
</dbReference>
<evidence type="ECO:0000313" key="3">
    <source>
        <dbReference type="Proteomes" id="UP001497512"/>
    </source>
</evidence>
<proteinExistence type="predicted"/>
<accession>A0ABP0TTS1</accession>
<evidence type="ECO:0000313" key="2">
    <source>
        <dbReference type="EMBL" id="CAK9204838.1"/>
    </source>
</evidence>
<feature type="region of interest" description="Disordered" evidence="1">
    <location>
        <begin position="194"/>
        <end position="252"/>
    </location>
</feature>
<feature type="region of interest" description="Disordered" evidence="1">
    <location>
        <begin position="80"/>
        <end position="123"/>
    </location>
</feature>
<evidence type="ECO:0000256" key="1">
    <source>
        <dbReference type="SAM" id="MobiDB-lite"/>
    </source>
</evidence>
<sequence length="252" mass="29122">MNADTERRLAAMIEEEAAVLRRQADRDGVAAYLAKPVVKARPNRQFLSAMVRSVEQSNRIVEVNDMWRLRSVELEYEHQRARRRKESFRGMSAARETTADRRDSNGESSQKDASGYDDRGLNDEDLEHFLQSRVKRGRGAVGSRMDEPGPYLQGAQPIPDTRQKEDWEDRIAGPVAGPLLMSGRFAAVDPIVDNHKHKKEQKVSMLMESAIDSSEEREEELQRQELKKRRRKKEKKRARELERHSKSKKRQG</sequence>
<name>A0ABP0TTS1_9BRYO</name>
<organism evidence="2 3">
    <name type="scientific">Sphagnum troendelagicum</name>
    <dbReference type="NCBI Taxonomy" id="128251"/>
    <lineage>
        <taxon>Eukaryota</taxon>
        <taxon>Viridiplantae</taxon>
        <taxon>Streptophyta</taxon>
        <taxon>Embryophyta</taxon>
        <taxon>Bryophyta</taxon>
        <taxon>Sphagnophytina</taxon>
        <taxon>Sphagnopsida</taxon>
        <taxon>Sphagnales</taxon>
        <taxon>Sphagnaceae</taxon>
        <taxon>Sphagnum</taxon>
    </lineage>
</organism>
<gene>
    <name evidence="2" type="ORF">CSSPTR1EN2_LOCUS7586</name>
</gene>
<keyword evidence="3" id="KW-1185">Reference proteome</keyword>
<protein>
    <submittedName>
        <fullName evidence="2">Uncharacterized protein</fullName>
    </submittedName>
</protein>
<dbReference type="Proteomes" id="UP001497512">
    <property type="component" value="Chromosome 14"/>
</dbReference>
<reference evidence="2" key="1">
    <citation type="submission" date="2024-02" db="EMBL/GenBank/DDBJ databases">
        <authorList>
            <consortium name="ELIXIR-Norway"/>
            <consortium name="Elixir Norway"/>
        </authorList>
    </citation>
    <scope>NUCLEOTIDE SEQUENCE</scope>
</reference>
<dbReference type="EMBL" id="OZ019906">
    <property type="protein sequence ID" value="CAK9204838.1"/>
    <property type="molecule type" value="Genomic_DNA"/>
</dbReference>
<feature type="compositionally biased region" description="Basic residues" evidence="1">
    <location>
        <begin position="226"/>
        <end position="236"/>
    </location>
</feature>
<feature type="region of interest" description="Disordered" evidence="1">
    <location>
        <begin position="135"/>
        <end position="163"/>
    </location>
</feature>